<comment type="caution">
    <text evidence="2">The sequence shown here is derived from an EMBL/GenBank/DDBJ whole genome shotgun (WGS) entry which is preliminary data.</text>
</comment>
<reference evidence="2" key="1">
    <citation type="submission" date="2021-02" db="EMBL/GenBank/DDBJ databases">
        <authorList>
            <person name="Dougan E. K."/>
            <person name="Rhodes N."/>
            <person name="Thang M."/>
            <person name="Chan C."/>
        </authorList>
    </citation>
    <scope>NUCLEOTIDE SEQUENCE</scope>
</reference>
<feature type="non-terminal residue" evidence="2">
    <location>
        <position position="1"/>
    </location>
</feature>
<dbReference type="EMBL" id="CAJNJA010009601">
    <property type="protein sequence ID" value="CAE7248465.1"/>
    <property type="molecule type" value="Genomic_DNA"/>
</dbReference>
<feature type="compositionally biased region" description="Basic and acidic residues" evidence="1">
    <location>
        <begin position="314"/>
        <end position="333"/>
    </location>
</feature>
<feature type="region of interest" description="Disordered" evidence="1">
    <location>
        <begin position="285"/>
        <end position="349"/>
    </location>
</feature>
<dbReference type="OrthoDB" id="440631at2759"/>
<gene>
    <name evidence="2" type="ORF">SNEC2469_LOCUS4985</name>
</gene>
<keyword evidence="3" id="KW-1185">Reference proteome</keyword>
<accession>A0A812LLW7</accession>
<protein>
    <submittedName>
        <fullName evidence="2">Uncharacterized protein</fullName>
    </submittedName>
</protein>
<sequence length="1617" mass="177553">MALVDSEAAFAQRCKEVDAEGLRGQLEKPTSAEFEAFTGRVLGAAPRLGDVSLLKRLMFEAATLVIAQLKQAVQAESTEAPRRLPAAEKAAREVEQRNRLAGVNIERELVPSHALIDLCNHMVDLNSITWISPSKCTSRESEIQLSTRDQSKVFKLEDHTLKVSSEAHKDEADYSSPLKLQWCLQRRGLALDQCKLMSWSAHEKWVRTLLQSMTRDCPADFTRPNLAQIVQADREAFLIMAAEVRDLRPNVDGSFPMSVALEALRTDPRITMFLMAMPFKRSVAVDADRPPTPPGAAAAAKTRSAKRREREKRRREAEAAKRAGTEPPRRADPPNKGARLTPPAELASCHQKSADGKPICWSHNLKALDGVRPYANILFFPPVPDAADRFPCETEAESLAVTCLLDGRINYEQLRLLMEPLPGEKPARASGQPVPVGEPAKSFTTGAYVYSDVCGLRANARCFPATSMLLASIVSAIFPDASFSAIALFRNISTPLHSDENNELGCDNLLIPCSHFENGQVWIEGPGSVPCPLDSTLTGSLLETSGGPTQFNARLRHATCGWTGLRLMLVAFQVRNISTLPADARDTLCRLAFRPCRVAPKHLSACAGPESTFDSCVGQPSTDIMMCTDSSSSPGSVDPASSADQCVDVAVLASSKDDCMQDVFPVRRSPLVIEVFAGTAVLSSACMHFGFRTLAVDRASKQSRFPIQTMDLTQEHDLNMLLDIIRQERAEIALVHLAPPCGTASAARSIQYPMGLPTLEGQDLLRVTAANTLYAAVGRIVGVATSCDIRVTVENPANSLAWLCDGMNELLYYPGASEVLFDHCMHGGTRDKCTRWWCNDHFFDSLALRCSKDHPHASWKPRFNASGVDFPTHHEAAYPSLLCERIASLLADAHPHVTALRPRPATQVFLDKQPRYARPLVSNYAGYDTWAVPLSRDAWADRILHLYPKGSKVLRRKLVPWGRVRVCAKSVCPLLDRQATASWDVTVKFAEPDRHDGMEFDPACEEVATHKVVALVLPNECGPTDDMAELLCFGVPREPDDFIRHAVMAGHPRNLLQDAVDGPARSVAQCVLLGKHERERLVDKTVTAWKVIKEERASDNESLLSQGPDHIRKVLANKNVLFWRDILNSLDFADVDLWKDLKQGFRLTGWMPASGVFPKRLRPPALTKDELLSQSVYRTPLTVSSIAKGANDDVAKATWSETKAEIEKGWIFLDASYDPLRIILSRRFGLQQRDKTGVIDDGKASGLNLLCGLIEHFTLHGVDVIAATLICLLKLARERKGRLLGKTYDLGDRKVLRTGVMNTDTGDVAVFGSNVLSFGATGSVAGFLRISAALWHAGVQGLAIPWLAYYDDFPVFAFEDEADCVERAADALFDLMGVEYAKEGKKATNFGTSVSALGLVFDLAEFSNGRVTIRHTERRAQRETLRHHLDHETLSPKEAEVLRGRLHWYSSYLFGRGPAVAMKTLSRCAQGREGSNFVNDELRGALSKLLDHVENAPPLRINVASGRTFFLFTDGSYEPSGEVVAGIGGILYDDAGMPVSFFSGSVHPSDLEVMLETSSHPIYEIELYAVLAAFRCWGTLLKDSFTVAYIDNSAAQAALVAGSSGTDLGSRIVELIG</sequence>
<proteinExistence type="predicted"/>
<evidence type="ECO:0000313" key="3">
    <source>
        <dbReference type="Proteomes" id="UP000601435"/>
    </source>
</evidence>
<evidence type="ECO:0000256" key="1">
    <source>
        <dbReference type="SAM" id="MobiDB-lite"/>
    </source>
</evidence>
<dbReference type="SUPFAM" id="SSF56672">
    <property type="entry name" value="DNA/RNA polymerases"/>
    <property type="match status" value="1"/>
</dbReference>
<feature type="compositionally biased region" description="Basic residues" evidence="1">
    <location>
        <begin position="303"/>
        <end position="313"/>
    </location>
</feature>
<name>A0A812LLW7_9DINO</name>
<evidence type="ECO:0000313" key="2">
    <source>
        <dbReference type="EMBL" id="CAE7248465.1"/>
    </source>
</evidence>
<dbReference type="InterPro" id="IPR043502">
    <property type="entry name" value="DNA/RNA_pol_sf"/>
</dbReference>
<dbReference type="Proteomes" id="UP000601435">
    <property type="component" value="Unassembled WGS sequence"/>
</dbReference>
<organism evidence="2 3">
    <name type="scientific">Symbiodinium necroappetens</name>
    <dbReference type="NCBI Taxonomy" id="1628268"/>
    <lineage>
        <taxon>Eukaryota</taxon>
        <taxon>Sar</taxon>
        <taxon>Alveolata</taxon>
        <taxon>Dinophyceae</taxon>
        <taxon>Suessiales</taxon>
        <taxon>Symbiodiniaceae</taxon>
        <taxon>Symbiodinium</taxon>
    </lineage>
</organism>